<dbReference type="GO" id="GO:0005634">
    <property type="term" value="C:nucleus"/>
    <property type="evidence" value="ECO:0007669"/>
    <property type="project" value="TreeGrafter"/>
</dbReference>
<accession>A0A9J6DCR2</accession>
<dbReference type="VEuPathDB" id="VectorBase:LOC119163708"/>
<dbReference type="Proteomes" id="UP000821866">
    <property type="component" value="Chromosome 8"/>
</dbReference>
<reference evidence="1" key="1">
    <citation type="journal article" date="2020" name="Cell">
        <title>Large-Scale Comparative Analyses of Tick Genomes Elucidate Their Genetic Diversity and Vector Capacities.</title>
        <authorList>
            <consortium name="Tick Genome and Microbiome Consortium (TIGMIC)"/>
            <person name="Jia N."/>
            <person name="Wang J."/>
            <person name="Shi W."/>
            <person name="Du L."/>
            <person name="Sun Y."/>
            <person name="Zhan W."/>
            <person name="Jiang J.F."/>
            <person name="Wang Q."/>
            <person name="Zhang B."/>
            <person name="Ji P."/>
            <person name="Bell-Sakyi L."/>
            <person name="Cui X.M."/>
            <person name="Yuan T.T."/>
            <person name="Jiang B.G."/>
            <person name="Yang W.F."/>
            <person name="Lam T.T."/>
            <person name="Chang Q.C."/>
            <person name="Ding S.J."/>
            <person name="Wang X.J."/>
            <person name="Zhu J.G."/>
            <person name="Ruan X.D."/>
            <person name="Zhao L."/>
            <person name="Wei J.T."/>
            <person name="Ye R.Z."/>
            <person name="Que T.C."/>
            <person name="Du C.H."/>
            <person name="Zhou Y.H."/>
            <person name="Cheng J.X."/>
            <person name="Dai P.F."/>
            <person name="Guo W.B."/>
            <person name="Han X.H."/>
            <person name="Huang E.J."/>
            <person name="Li L.F."/>
            <person name="Wei W."/>
            <person name="Gao Y.C."/>
            <person name="Liu J.Z."/>
            <person name="Shao H.Z."/>
            <person name="Wang X."/>
            <person name="Wang C.C."/>
            <person name="Yang T.C."/>
            <person name="Huo Q.B."/>
            <person name="Li W."/>
            <person name="Chen H.Y."/>
            <person name="Chen S.E."/>
            <person name="Zhou L.G."/>
            <person name="Ni X.B."/>
            <person name="Tian J.H."/>
            <person name="Sheng Y."/>
            <person name="Liu T."/>
            <person name="Pan Y.S."/>
            <person name="Xia L.Y."/>
            <person name="Li J."/>
            <person name="Zhao F."/>
            <person name="Cao W.C."/>
        </authorList>
    </citation>
    <scope>NUCLEOTIDE SEQUENCE</scope>
    <source>
        <strain evidence="1">Rmic-2018</strain>
    </source>
</reference>
<dbReference type="PANTHER" id="PTHR45884:SF2">
    <property type="entry name" value="N-ACETYLTRANSFERASE ECO"/>
    <property type="match status" value="1"/>
</dbReference>
<sequence>MVYTIGDVEDEKLHVQHHRFYLSIMKFPGWKNQCEVGIYPDGKVIMVSPNDPRCMLNKMNEIQRVVDR</sequence>
<dbReference type="GO" id="GO:0007064">
    <property type="term" value="P:mitotic sister chromatid cohesion"/>
    <property type="evidence" value="ECO:0007669"/>
    <property type="project" value="TreeGrafter"/>
</dbReference>
<dbReference type="GO" id="GO:0000785">
    <property type="term" value="C:chromatin"/>
    <property type="evidence" value="ECO:0007669"/>
    <property type="project" value="TreeGrafter"/>
</dbReference>
<dbReference type="EMBL" id="JABSTU010000010">
    <property type="protein sequence ID" value="KAH8019917.1"/>
    <property type="molecule type" value="Genomic_DNA"/>
</dbReference>
<protein>
    <submittedName>
        <fullName evidence="1">Uncharacterized protein</fullName>
    </submittedName>
</protein>
<organism evidence="1 2">
    <name type="scientific">Rhipicephalus microplus</name>
    <name type="common">Cattle tick</name>
    <name type="synonym">Boophilus microplus</name>
    <dbReference type="NCBI Taxonomy" id="6941"/>
    <lineage>
        <taxon>Eukaryota</taxon>
        <taxon>Metazoa</taxon>
        <taxon>Ecdysozoa</taxon>
        <taxon>Arthropoda</taxon>
        <taxon>Chelicerata</taxon>
        <taxon>Arachnida</taxon>
        <taxon>Acari</taxon>
        <taxon>Parasitiformes</taxon>
        <taxon>Ixodida</taxon>
        <taxon>Ixodoidea</taxon>
        <taxon>Ixodidae</taxon>
        <taxon>Rhipicephalinae</taxon>
        <taxon>Rhipicephalus</taxon>
        <taxon>Boophilus</taxon>
    </lineage>
</organism>
<reference evidence="1" key="2">
    <citation type="submission" date="2021-09" db="EMBL/GenBank/DDBJ databases">
        <authorList>
            <person name="Jia N."/>
            <person name="Wang J."/>
            <person name="Shi W."/>
            <person name="Du L."/>
            <person name="Sun Y."/>
            <person name="Zhan W."/>
            <person name="Jiang J."/>
            <person name="Wang Q."/>
            <person name="Zhang B."/>
            <person name="Ji P."/>
            <person name="Sakyi L.B."/>
            <person name="Cui X."/>
            <person name="Yuan T."/>
            <person name="Jiang B."/>
            <person name="Yang W."/>
            <person name="Lam T.T.-Y."/>
            <person name="Chang Q."/>
            <person name="Ding S."/>
            <person name="Wang X."/>
            <person name="Zhu J."/>
            <person name="Ruan X."/>
            <person name="Zhao L."/>
            <person name="Wei J."/>
            <person name="Que T."/>
            <person name="Du C."/>
            <person name="Cheng J."/>
            <person name="Dai P."/>
            <person name="Han X."/>
            <person name="Huang E."/>
            <person name="Gao Y."/>
            <person name="Liu J."/>
            <person name="Shao H."/>
            <person name="Ye R."/>
            <person name="Li L."/>
            <person name="Wei W."/>
            <person name="Wang X."/>
            <person name="Wang C."/>
            <person name="Huo Q."/>
            <person name="Li W."/>
            <person name="Guo W."/>
            <person name="Chen H."/>
            <person name="Chen S."/>
            <person name="Zhou L."/>
            <person name="Zhou L."/>
            <person name="Ni X."/>
            <person name="Tian J."/>
            <person name="Zhou Y."/>
            <person name="Sheng Y."/>
            <person name="Liu T."/>
            <person name="Pan Y."/>
            <person name="Xia L."/>
            <person name="Li J."/>
            <person name="Zhao F."/>
            <person name="Cao W."/>
        </authorList>
    </citation>
    <scope>NUCLEOTIDE SEQUENCE</scope>
    <source>
        <strain evidence="1">Rmic-2018</strain>
        <tissue evidence="1">Larvae</tissue>
    </source>
</reference>
<dbReference type="PANTHER" id="PTHR45884">
    <property type="entry name" value="N-ACETYLTRANSFERASE ECO"/>
    <property type="match status" value="1"/>
</dbReference>
<evidence type="ECO:0000313" key="1">
    <source>
        <dbReference type="EMBL" id="KAH8019917.1"/>
    </source>
</evidence>
<comment type="caution">
    <text evidence="1">The sequence shown here is derived from an EMBL/GenBank/DDBJ whole genome shotgun (WGS) entry which is preliminary data.</text>
</comment>
<evidence type="ECO:0000313" key="2">
    <source>
        <dbReference type="Proteomes" id="UP000821866"/>
    </source>
</evidence>
<keyword evidence="2" id="KW-1185">Reference proteome</keyword>
<name>A0A9J6DCR2_RHIMP</name>
<proteinExistence type="predicted"/>
<gene>
    <name evidence="1" type="ORF">HPB51_023559</name>
</gene>
<dbReference type="GO" id="GO:0061733">
    <property type="term" value="F:protein-lysine-acetyltransferase activity"/>
    <property type="evidence" value="ECO:0007669"/>
    <property type="project" value="TreeGrafter"/>
</dbReference>
<dbReference type="AlphaFoldDB" id="A0A9J6DCR2"/>